<dbReference type="Proteomes" id="UP001152795">
    <property type="component" value="Unassembled WGS sequence"/>
</dbReference>
<proteinExistence type="predicted"/>
<accession>A0A7D9EG15</accession>
<evidence type="ECO:0000313" key="1">
    <source>
        <dbReference type="EMBL" id="CAB4009169.1"/>
    </source>
</evidence>
<reference evidence="1" key="1">
    <citation type="submission" date="2020-04" db="EMBL/GenBank/DDBJ databases">
        <authorList>
            <person name="Alioto T."/>
            <person name="Alioto T."/>
            <person name="Gomez Garrido J."/>
        </authorList>
    </citation>
    <scope>NUCLEOTIDE SEQUENCE</scope>
    <source>
        <strain evidence="1">A484AB</strain>
    </source>
</reference>
<comment type="caution">
    <text evidence="1">The sequence shown here is derived from an EMBL/GenBank/DDBJ whole genome shotgun (WGS) entry which is preliminary data.</text>
</comment>
<evidence type="ECO:0000313" key="2">
    <source>
        <dbReference type="Proteomes" id="UP001152795"/>
    </source>
</evidence>
<keyword evidence="2" id="KW-1185">Reference proteome</keyword>
<dbReference type="AlphaFoldDB" id="A0A7D9EG15"/>
<organism evidence="1 2">
    <name type="scientific">Paramuricea clavata</name>
    <name type="common">Red gorgonian</name>
    <name type="synonym">Violescent sea-whip</name>
    <dbReference type="NCBI Taxonomy" id="317549"/>
    <lineage>
        <taxon>Eukaryota</taxon>
        <taxon>Metazoa</taxon>
        <taxon>Cnidaria</taxon>
        <taxon>Anthozoa</taxon>
        <taxon>Octocorallia</taxon>
        <taxon>Malacalcyonacea</taxon>
        <taxon>Plexauridae</taxon>
        <taxon>Paramuricea</taxon>
    </lineage>
</organism>
<gene>
    <name evidence="1" type="ORF">PACLA_8A063587</name>
</gene>
<dbReference type="EMBL" id="CACRXK020006364">
    <property type="protein sequence ID" value="CAB4009169.1"/>
    <property type="molecule type" value="Genomic_DNA"/>
</dbReference>
<sequence length="112" mass="12822">MRSSSKRFSSKVREYLTMKFKIGQETGRKQDPAEVAKDMRAASTVDAELSECFTERNGAHEVCIQSFVSRLSRKTKEDQVVMTEDVENGSEDDYLEEYACHEDESCIAVWPK</sequence>
<protein>
    <submittedName>
        <fullName evidence="1">Uncharacterized protein</fullName>
    </submittedName>
</protein>
<name>A0A7D9EG15_PARCT</name>